<reference evidence="1" key="1">
    <citation type="submission" date="2009-11" db="EMBL/GenBank/DDBJ databases">
        <authorList>
            <consortium name="The Broad Institute Genome Sequencing Platform"/>
            <person name="Ward D."/>
            <person name="Feldgarden M."/>
            <person name="Earl A."/>
            <person name="Young S.K."/>
            <person name="Zeng Q."/>
            <person name="Koehrsen M."/>
            <person name="Alvarado L."/>
            <person name="Berlin A."/>
            <person name="Bochicchio J."/>
            <person name="Borenstein D."/>
            <person name="Chapman S.B."/>
            <person name="Chen Z."/>
            <person name="Engels R."/>
            <person name="Freedman E."/>
            <person name="Gellesch M."/>
            <person name="Goldberg J."/>
            <person name="Griggs A."/>
            <person name="Gujja S."/>
            <person name="Heilman E."/>
            <person name="Heiman D."/>
            <person name="Hepburn T."/>
            <person name="Howarth C."/>
            <person name="Jen D."/>
            <person name="Larson L."/>
            <person name="Lewis B."/>
            <person name="Mehta T."/>
            <person name="Park D."/>
            <person name="Pearson M."/>
            <person name="Roberts A."/>
            <person name="Saif S."/>
            <person name="Shea T."/>
            <person name="Shenoy N."/>
            <person name="Sisk P."/>
            <person name="Stolte C."/>
            <person name="Sykes S."/>
            <person name="Thomson T."/>
            <person name="Walk T."/>
            <person name="White J."/>
            <person name="Yandava C."/>
            <person name="Izard J."/>
            <person name="Baranova O.V."/>
            <person name="Blanton J.M."/>
            <person name="Tanner A.C."/>
            <person name="Dewhirst F.E."/>
            <person name="Haas B."/>
            <person name="Nusbaum C."/>
            <person name="Birren B."/>
        </authorList>
    </citation>
    <scope>NUCLEOTIDE SEQUENCE [LARGE SCALE GENOMIC DNA]</scope>
    <source>
        <strain evidence="1">1-1 BBBD Race 1</strain>
    </source>
</reference>
<reference evidence="2" key="4">
    <citation type="submission" date="2025-05" db="UniProtKB">
        <authorList>
            <consortium name="EnsemblFungi"/>
        </authorList>
    </citation>
    <scope>IDENTIFICATION</scope>
    <source>
        <strain evidence="2">isolate 1-1 / race 1 (BBBD)</strain>
    </source>
</reference>
<accession>A0A180GZY4</accession>
<dbReference type="AlphaFoldDB" id="A0A180GZY4"/>
<evidence type="ECO:0000313" key="2">
    <source>
        <dbReference type="EnsemblFungi" id="PTTG_25880-t43_1-p1"/>
    </source>
</evidence>
<protein>
    <submittedName>
        <fullName evidence="1 2">Uncharacterized protein</fullName>
    </submittedName>
</protein>
<gene>
    <name evidence="1" type="ORF">PTTG_25880</name>
</gene>
<reference evidence="2 3" key="3">
    <citation type="journal article" date="2017" name="G3 (Bethesda)">
        <title>Comparative analysis highlights variable genome content of wheat rusts and divergence of the mating loci.</title>
        <authorList>
            <person name="Cuomo C.A."/>
            <person name="Bakkeren G."/>
            <person name="Khalil H.B."/>
            <person name="Panwar V."/>
            <person name="Joly D."/>
            <person name="Linning R."/>
            <person name="Sakthikumar S."/>
            <person name="Song X."/>
            <person name="Adiconis X."/>
            <person name="Fan L."/>
            <person name="Goldberg J.M."/>
            <person name="Levin J.Z."/>
            <person name="Young S."/>
            <person name="Zeng Q."/>
            <person name="Anikster Y."/>
            <person name="Bruce M."/>
            <person name="Wang M."/>
            <person name="Yin C."/>
            <person name="McCallum B."/>
            <person name="Szabo L.J."/>
            <person name="Hulbert S."/>
            <person name="Chen X."/>
            <person name="Fellers J.P."/>
        </authorList>
    </citation>
    <scope>NUCLEOTIDE SEQUENCE</scope>
    <source>
        <strain evidence="2">isolate 1-1 / race 1 (BBBD)</strain>
        <strain evidence="3">Isolate 1-1 / race 1 (BBBD)</strain>
    </source>
</reference>
<dbReference type="Proteomes" id="UP000005240">
    <property type="component" value="Unassembled WGS sequence"/>
</dbReference>
<organism evidence="1">
    <name type="scientific">Puccinia triticina (isolate 1-1 / race 1 (BBBD))</name>
    <name type="common">Brown leaf rust fungus</name>
    <dbReference type="NCBI Taxonomy" id="630390"/>
    <lineage>
        <taxon>Eukaryota</taxon>
        <taxon>Fungi</taxon>
        <taxon>Dikarya</taxon>
        <taxon>Basidiomycota</taxon>
        <taxon>Pucciniomycotina</taxon>
        <taxon>Pucciniomycetes</taxon>
        <taxon>Pucciniales</taxon>
        <taxon>Pucciniaceae</taxon>
        <taxon>Puccinia</taxon>
    </lineage>
</organism>
<keyword evidence="3" id="KW-1185">Reference proteome</keyword>
<sequence>MLQSTQELPHSDVNTLLELITARLSNHFPDAPNNKVFIFPYAKVLTIVVRQQDLLMSLLPQTAISAHRRRQILAVLFMIHHDLINTLSRAILVPYNKQTKIA</sequence>
<dbReference type="EnsemblFungi" id="PTTG_25880-t43_1">
    <property type="protein sequence ID" value="PTTG_25880-t43_1-p1"/>
    <property type="gene ID" value="PTTG_25880"/>
</dbReference>
<reference evidence="1" key="2">
    <citation type="submission" date="2016-05" db="EMBL/GenBank/DDBJ databases">
        <title>Comparative analysis highlights variable genome content of wheat rusts and divergence of the mating loci.</title>
        <authorList>
            <person name="Cuomo C.A."/>
            <person name="Bakkeren G."/>
            <person name="Szabo L."/>
            <person name="Khalil H."/>
            <person name="Joly D."/>
            <person name="Goldberg J."/>
            <person name="Young S."/>
            <person name="Zeng Q."/>
            <person name="Fellers J."/>
        </authorList>
    </citation>
    <scope>NUCLEOTIDE SEQUENCE [LARGE SCALE GENOMIC DNA]</scope>
    <source>
        <strain evidence="1">1-1 BBBD Race 1</strain>
    </source>
</reference>
<name>A0A180GZY4_PUCT1</name>
<dbReference type="VEuPathDB" id="FungiDB:PTTG_25880"/>
<proteinExistence type="predicted"/>
<evidence type="ECO:0000313" key="1">
    <source>
        <dbReference type="EMBL" id="OAV97929.1"/>
    </source>
</evidence>
<dbReference type="EMBL" id="ADAS02000010">
    <property type="protein sequence ID" value="OAV97929.1"/>
    <property type="molecule type" value="Genomic_DNA"/>
</dbReference>
<evidence type="ECO:0000313" key="3">
    <source>
        <dbReference type="Proteomes" id="UP000005240"/>
    </source>
</evidence>